<evidence type="ECO:0000313" key="2">
    <source>
        <dbReference type="Proteomes" id="UP000036000"/>
    </source>
</evidence>
<evidence type="ECO:0000313" key="1">
    <source>
        <dbReference type="EMBL" id="AKP64481.1"/>
    </source>
</evidence>
<gene>
    <name evidence="1" type="ORF">ABN16_05355</name>
</gene>
<proteinExistence type="predicted"/>
<organism evidence="1 2">
    <name type="scientific">Levilactobacillus koreensis</name>
    <dbReference type="NCBI Taxonomy" id="637971"/>
    <lineage>
        <taxon>Bacteria</taxon>
        <taxon>Bacillati</taxon>
        <taxon>Bacillota</taxon>
        <taxon>Bacilli</taxon>
        <taxon>Lactobacillales</taxon>
        <taxon>Lactobacillaceae</taxon>
        <taxon>Levilactobacillus</taxon>
    </lineage>
</organism>
<dbReference type="InterPro" id="IPR005361">
    <property type="entry name" value="UPF0158"/>
</dbReference>
<sequence length="138" mass="16516">MKVKLSDMVDAIESTDDETHYYYNMDSGEILFINDEISEDSEKEELEENFDRYISLPSKYDIDDYQIMEQFIWSLSDEGQQNRLENGISGRGAFRRFRELTDELGLTQKWYDFRASTYQRIASEWCQDNHVELVDDYK</sequence>
<accession>A0AAC8UV06</accession>
<dbReference type="Pfam" id="PF03682">
    <property type="entry name" value="UPF0158"/>
    <property type="match status" value="1"/>
</dbReference>
<dbReference type="Proteomes" id="UP000036000">
    <property type="component" value="Chromosome"/>
</dbReference>
<dbReference type="RefSeq" id="WP_048733585.1">
    <property type="nucleotide sequence ID" value="NZ_CP012033.1"/>
</dbReference>
<protein>
    <submittedName>
        <fullName evidence="1">Uncharacterized protein</fullName>
    </submittedName>
</protein>
<dbReference type="EMBL" id="CP012033">
    <property type="protein sequence ID" value="AKP64481.1"/>
    <property type="molecule type" value="Genomic_DNA"/>
</dbReference>
<dbReference type="KEGG" id="lko:ABN16_05355"/>
<name>A0AAC8UV06_9LACO</name>
<reference evidence="1 2" key="1">
    <citation type="submission" date="2015-07" db="EMBL/GenBank/DDBJ databases">
        <title>Lactobacillus korensis/26-25/ whole genome sequencing.</title>
        <authorList>
            <person name="Kim M.K."/>
            <person name="Im W.-T."/>
            <person name="Srinivasan S."/>
            <person name="Lee J.-J."/>
        </authorList>
    </citation>
    <scope>NUCLEOTIDE SEQUENCE [LARGE SCALE GENOMIC DNA]</scope>
    <source>
        <strain evidence="1 2">26-25</strain>
    </source>
</reference>
<keyword evidence="2" id="KW-1185">Reference proteome</keyword>
<dbReference type="AlphaFoldDB" id="A0AAC8UV06"/>